<reference evidence="1" key="1">
    <citation type="submission" date="2020-10" db="EMBL/GenBank/DDBJ databases">
        <authorList>
            <person name="Gilroy R."/>
        </authorList>
    </citation>
    <scope>NUCLEOTIDE SEQUENCE</scope>
    <source>
        <strain evidence="1">10037</strain>
    </source>
</reference>
<evidence type="ECO:0000313" key="2">
    <source>
        <dbReference type="Proteomes" id="UP000823597"/>
    </source>
</evidence>
<comment type="caution">
    <text evidence="1">The sequence shown here is derived from an EMBL/GenBank/DDBJ whole genome shotgun (WGS) entry which is preliminary data.</text>
</comment>
<accession>A0A9D9I553</accession>
<name>A0A9D9I553_9BACT</name>
<gene>
    <name evidence="1" type="ORF">IAB93_08960</name>
</gene>
<dbReference type="Pfam" id="PF02566">
    <property type="entry name" value="OsmC"/>
    <property type="match status" value="1"/>
</dbReference>
<evidence type="ECO:0000313" key="1">
    <source>
        <dbReference type="EMBL" id="MBO8466103.1"/>
    </source>
</evidence>
<reference evidence="1" key="2">
    <citation type="journal article" date="2021" name="PeerJ">
        <title>Extensive microbial diversity within the chicken gut microbiome revealed by metagenomics and culture.</title>
        <authorList>
            <person name="Gilroy R."/>
            <person name="Ravi A."/>
            <person name="Getino M."/>
            <person name="Pursley I."/>
            <person name="Horton D.L."/>
            <person name="Alikhan N.F."/>
            <person name="Baker D."/>
            <person name="Gharbi K."/>
            <person name="Hall N."/>
            <person name="Watson M."/>
            <person name="Adriaenssens E.M."/>
            <person name="Foster-Nyarko E."/>
            <person name="Jarju S."/>
            <person name="Secka A."/>
            <person name="Antonio M."/>
            <person name="Oren A."/>
            <person name="Chaudhuri R.R."/>
            <person name="La Ragione R."/>
            <person name="Hildebrand F."/>
            <person name="Pallen M.J."/>
        </authorList>
    </citation>
    <scope>NUCLEOTIDE SEQUENCE</scope>
    <source>
        <strain evidence="1">10037</strain>
    </source>
</reference>
<dbReference type="PANTHER" id="PTHR39624">
    <property type="entry name" value="PROTEIN INVOLVED IN RIMO-MEDIATED BETA-METHYLTHIOLATION OF RIBOSOMAL PROTEIN S12 YCAO"/>
    <property type="match status" value="1"/>
</dbReference>
<dbReference type="InterPro" id="IPR015946">
    <property type="entry name" value="KH_dom-like_a/b"/>
</dbReference>
<dbReference type="Proteomes" id="UP000823597">
    <property type="component" value="Unassembled WGS sequence"/>
</dbReference>
<dbReference type="InterPro" id="IPR036102">
    <property type="entry name" value="OsmC/Ohrsf"/>
</dbReference>
<sequence length="136" mass="15190">MTKMRTTYLGSLRTEIEHIQSGNKVITDAPLDNHGKGEYFSPTDLFASSLGSCMLTIMGLAAQTHGFNIDGTRVEIEKTMGTNPRRVVRIDVDIYFPEGSEYSDREKRFIEAAVNGCPVANSLNPEIVKNITYHYN</sequence>
<dbReference type="EMBL" id="JADIME010000093">
    <property type="protein sequence ID" value="MBO8466103.1"/>
    <property type="molecule type" value="Genomic_DNA"/>
</dbReference>
<organism evidence="1 2">
    <name type="scientific">Candidatus Merdivivens pullistercoris</name>
    <dbReference type="NCBI Taxonomy" id="2840873"/>
    <lineage>
        <taxon>Bacteria</taxon>
        <taxon>Pseudomonadati</taxon>
        <taxon>Bacteroidota</taxon>
        <taxon>Bacteroidia</taxon>
        <taxon>Bacteroidales</taxon>
        <taxon>Muribaculaceae</taxon>
        <taxon>Muribaculaceae incertae sedis</taxon>
        <taxon>Candidatus Merdivivens</taxon>
    </lineage>
</organism>
<dbReference type="SUPFAM" id="SSF82784">
    <property type="entry name" value="OsmC-like"/>
    <property type="match status" value="1"/>
</dbReference>
<dbReference type="PANTHER" id="PTHR39624:SF2">
    <property type="entry name" value="OSMC-LIKE PROTEIN"/>
    <property type="match status" value="1"/>
</dbReference>
<dbReference type="Gene3D" id="3.30.300.20">
    <property type="match status" value="1"/>
</dbReference>
<dbReference type="AlphaFoldDB" id="A0A9D9I553"/>
<protein>
    <submittedName>
        <fullName evidence="1">OsmC family protein</fullName>
    </submittedName>
</protein>
<dbReference type="InterPro" id="IPR003718">
    <property type="entry name" value="OsmC/Ohr_fam"/>
</dbReference>
<proteinExistence type="predicted"/>